<name>A0A449G5H5_NOCFR</name>
<evidence type="ECO:0000256" key="1">
    <source>
        <dbReference type="SAM" id="MobiDB-lite"/>
    </source>
</evidence>
<gene>
    <name evidence="2" type="ORF">NCTC1935_00031</name>
</gene>
<protein>
    <submittedName>
        <fullName evidence="2">Uncharacterized protein</fullName>
    </submittedName>
</protein>
<evidence type="ECO:0000313" key="2">
    <source>
        <dbReference type="EMBL" id="VFA81006.1"/>
    </source>
</evidence>
<dbReference type="RefSeq" id="WP_137355133.1">
    <property type="nucleotide sequence ID" value="NZ_CAACYE020000006.1"/>
</dbReference>
<organism evidence="2">
    <name type="scientific">Nocardia farcinica</name>
    <dbReference type="NCBI Taxonomy" id="37329"/>
    <lineage>
        <taxon>Bacteria</taxon>
        <taxon>Bacillati</taxon>
        <taxon>Actinomycetota</taxon>
        <taxon>Actinomycetes</taxon>
        <taxon>Mycobacteriales</taxon>
        <taxon>Nocardiaceae</taxon>
        <taxon>Nocardia</taxon>
    </lineage>
</organism>
<reference evidence="2" key="1">
    <citation type="submission" date="2019-02" db="EMBL/GenBank/DDBJ databases">
        <authorList>
            <consortium name="Pathogen Informatics"/>
        </authorList>
    </citation>
    <scope>NUCLEOTIDE SEQUENCE</scope>
    <source>
        <strain evidence="2">3012STDY6733949</strain>
    </source>
</reference>
<accession>A0A449G5H5</accession>
<dbReference type="EMBL" id="CAACYE010000002">
    <property type="protein sequence ID" value="VFA81006.1"/>
    <property type="molecule type" value="Genomic_DNA"/>
</dbReference>
<dbReference type="AlphaFoldDB" id="A0A449G5H5"/>
<sequence length="238" mass="25805">MDTFSDAGARPVPDDPEHAVTADPEGESEDAAPRHYSTGKLTAAQAGLVDRWRHQLTVPDPRWRTPDQRPPASSSDCIAAAVLDLLDLAAPDHLTLIRYAARIRDTLARERGRGFPAASVASFYLPAAYAARADNLLAAAYDHHAALLDRARDQVRAELPGRDQAIARALRLAALTAEQNIPARIYKLPAGTLARLAIDRWARRAPATVVAAAVAHGARHHRQLHRARRDMGTGHTSS</sequence>
<proteinExistence type="predicted"/>
<feature type="region of interest" description="Disordered" evidence="1">
    <location>
        <begin position="1"/>
        <end position="40"/>
    </location>
</feature>